<protein>
    <recommendedName>
        <fullName evidence="1">Transcription regulator PadR N-terminal domain-containing protein</fullName>
    </recommendedName>
</protein>
<dbReference type="InterPro" id="IPR052509">
    <property type="entry name" value="Metal_resp_DNA-bind_regulator"/>
</dbReference>
<dbReference type="EMBL" id="LCRD01000049">
    <property type="protein sequence ID" value="KKW29328.1"/>
    <property type="molecule type" value="Genomic_DNA"/>
</dbReference>
<dbReference type="Pfam" id="PF03551">
    <property type="entry name" value="PadR"/>
    <property type="match status" value="1"/>
</dbReference>
<gene>
    <name evidence="2" type="ORF">UY72_C0049G0005</name>
</gene>
<evidence type="ECO:0000259" key="1">
    <source>
        <dbReference type="Pfam" id="PF03551"/>
    </source>
</evidence>
<evidence type="ECO:0000313" key="2">
    <source>
        <dbReference type="EMBL" id="KKW29328.1"/>
    </source>
</evidence>
<evidence type="ECO:0000313" key="3">
    <source>
        <dbReference type="Proteomes" id="UP000034846"/>
    </source>
</evidence>
<sequence length="111" mass="12369">MQLPPAMMKGVADIVVLQVLDKHGESYGYELVQVIGRASKDAFAFREGTLYPLLYKLEDQGLVESSRKATDGGKVRRYYRISKKGKAHLAEKTKAYLGFIEGLQSVLEFGV</sequence>
<dbReference type="Gene3D" id="1.10.10.10">
    <property type="entry name" value="Winged helix-like DNA-binding domain superfamily/Winged helix DNA-binding domain"/>
    <property type="match status" value="1"/>
</dbReference>
<name>A0A0G1XDH1_9BACT</name>
<dbReference type="InterPro" id="IPR036390">
    <property type="entry name" value="WH_DNA-bd_sf"/>
</dbReference>
<accession>A0A0G1XDH1</accession>
<dbReference type="PANTHER" id="PTHR33169">
    <property type="entry name" value="PADR-FAMILY TRANSCRIPTIONAL REGULATOR"/>
    <property type="match status" value="1"/>
</dbReference>
<dbReference type="Proteomes" id="UP000034846">
    <property type="component" value="Unassembled WGS sequence"/>
</dbReference>
<proteinExistence type="predicted"/>
<reference evidence="2 3" key="1">
    <citation type="journal article" date="2015" name="Nature">
        <title>rRNA introns, odd ribosomes, and small enigmatic genomes across a large radiation of phyla.</title>
        <authorList>
            <person name="Brown C.T."/>
            <person name="Hug L.A."/>
            <person name="Thomas B.C."/>
            <person name="Sharon I."/>
            <person name="Castelle C.J."/>
            <person name="Singh A."/>
            <person name="Wilkins M.J."/>
            <person name="Williams K.H."/>
            <person name="Banfield J.F."/>
        </authorList>
    </citation>
    <scope>NUCLEOTIDE SEQUENCE [LARGE SCALE GENOMIC DNA]</scope>
</reference>
<feature type="domain" description="Transcription regulator PadR N-terminal" evidence="1">
    <location>
        <begin position="16"/>
        <end position="91"/>
    </location>
</feature>
<dbReference type="InterPro" id="IPR005149">
    <property type="entry name" value="Tscrpt_reg_PadR_N"/>
</dbReference>
<dbReference type="SUPFAM" id="SSF46785">
    <property type="entry name" value="Winged helix' DNA-binding domain"/>
    <property type="match status" value="1"/>
</dbReference>
<organism evidence="2 3">
    <name type="scientific">Candidatus Uhrbacteria bacterium GW2011_GWD2_52_7</name>
    <dbReference type="NCBI Taxonomy" id="1618989"/>
    <lineage>
        <taxon>Bacteria</taxon>
        <taxon>Candidatus Uhriibacteriota</taxon>
    </lineage>
</organism>
<dbReference type="InterPro" id="IPR036388">
    <property type="entry name" value="WH-like_DNA-bd_sf"/>
</dbReference>
<dbReference type="AlphaFoldDB" id="A0A0G1XDH1"/>
<dbReference type="PANTHER" id="PTHR33169:SF14">
    <property type="entry name" value="TRANSCRIPTIONAL REGULATOR RV3488"/>
    <property type="match status" value="1"/>
</dbReference>
<comment type="caution">
    <text evidence="2">The sequence shown here is derived from an EMBL/GenBank/DDBJ whole genome shotgun (WGS) entry which is preliminary data.</text>
</comment>